<dbReference type="AlphaFoldDB" id="A0A1U7EW21"/>
<organism evidence="1 2">
    <name type="scientific">Natronomonas pharaonis (strain ATCC 35678 / DSM 2160 / CIP 103997 / JCM 8858 / NBRC 14720 / NCIMB 2260 / Gabara)</name>
    <name type="common">Halobacterium pharaonis</name>
    <dbReference type="NCBI Taxonomy" id="348780"/>
    <lineage>
        <taxon>Archaea</taxon>
        <taxon>Methanobacteriati</taxon>
        <taxon>Methanobacteriota</taxon>
        <taxon>Stenosarchaea group</taxon>
        <taxon>Halobacteria</taxon>
        <taxon>Halobacteriales</taxon>
        <taxon>Natronomonadaceae</taxon>
        <taxon>Natronomonas</taxon>
    </lineage>
</organism>
<keyword evidence="2" id="KW-1185">Reference proteome</keyword>
<reference evidence="1 2" key="1">
    <citation type="journal article" date="2005" name="Genome Res.">
        <title>Living with two extremes: conclusions from the genome sequence of Natronomonas pharaonis.</title>
        <authorList>
            <person name="Falb M."/>
            <person name="Pfeiffer F."/>
            <person name="Palm P."/>
            <person name="Rodewald K."/>
            <person name="Hickmann V."/>
            <person name="Tittor J."/>
            <person name="Oesterhelt D."/>
        </authorList>
    </citation>
    <scope>NUCLEOTIDE SEQUENCE [LARGE SCALE GENOMIC DNA]</scope>
    <source>
        <strain evidence="2">ATCC 35678 / DSM 2160 / CIP 103997 / JCM 8858 / NBRC 14720 / NCIMB 2260 / Gabara</strain>
    </source>
</reference>
<dbReference type="EnsemblBacteria" id="CAI49261">
    <property type="protein sequence ID" value="CAI49261"/>
    <property type="gene ID" value="NP_2340A"/>
</dbReference>
<dbReference type="KEGG" id="nph:NP_2340A"/>
<dbReference type="EMBL" id="CR936257">
    <property type="protein sequence ID" value="CAI49261.1"/>
    <property type="molecule type" value="Genomic_DNA"/>
</dbReference>
<dbReference type="Proteomes" id="UP000002698">
    <property type="component" value="Chromosome"/>
</dbReference>
<name>A0A1U7EW21_NATPD</name>
<evidence type="ECO:0000313" key="2">
    <source>
        <dbReference type="Proteomes" id="UP000002698"/>
    </source>
</evidence>
<dbReference type="HOGENOM" id="CLU_3362600_0_0_2"/>
<evidence type="ECO:0000313" key="1">
    <source>
        <dbReference type="EMBL" id="CAI49261.1"/>
    </source>
</evidence>
<gene>
    <name evidence="1" type="ordered locus">NP_2340A</name>
</gene>
<sequence length="35" mass="3540">MQLLDRHLRAEEMALYLAGAATALAGAALAAGVTV</sequence>
<proteinExistence type="predicted"/>
<protein>
    <submittedName>
        <fullName evidence="1">Uncharacterized protein</fullName>
    </submittedName>
</protein>
<accession>A0A1U7EW21</accession>